<dbReference type="InParanoid" id="A0A5N4ALN5"/>
<comment type="caution">
    <text evidence="5">The sequence shown here is derived from an EMBL/GenBank/DDBJ whole genome shotgun (WGS) entry which is preliminary data.</text>
</comment>
<name>A0A5N4ALN5_PHOPY</name>
<dbReference type="GO" id="GO:0005615">
    <property type="term" value="C:extracellular space"/>
    <property type="evidence" value="ECO:0007669"/>
    <property type="project" value="TreeGrafter"/>
</dbReference>
<dbReference type="Proteomes" id="UP000327044">
    <property type="component" value="Unassembled WGS sequence"/>
</dbReference>
<evidence type="ECO:0000256" key="2">
    <source>
        <dbReference type="ARBA" id="ARBA00023108"/>
    </source>
</evidence>
<evidence type="ECO:0000256" key="4">
    <source>
        <dbReference type="SAM" id="SignalP"/>
    </source>
</evidence>
<keyword evidence="6" id="KW-1185">Reference proteome</keyword>
<feature type="chain" id="PRO_5024442871" description="Circadian clock-controlled protein" evidence="4">
    <location>
        <begin position="30"/>
        <end position="244"/>
    </location>
</feature>
<evidence type="ECO:0000256" key="3">
    <source>
        <dbReference type="ARBA" id="ARBA00060902"/>
    </source>
</evidence>
<dbReference type="Gene3D" id="3.15.10.30">
    <property type="entry name" value="Haemolymph juvenile hormone binding protein"/>
    <property type="match status" value="1"/>
</dbReference>
<reference evidence="5 6" key="1">
    <citation type="journal article" date="2018" name="Elife">
        <title>Firefly genomes illuminate parallel origins of bioluminescence in beetles.</title>
        <authorList>
            <person name="Fallon T.R."/>
            <person name="Lower S.E."/>
            <person name="Chang C.H."/>
            <person name="Bessho-Uehara M."/>
            <person name="Martin G.J."/>
            <person name="Bewick A.J."/>
            <person name="Behringer M."/>
            <person name="Debat H.J."/>
            <person name="Wong I."/>
            <person name="Day J.C."/>
            <person name="Suvorov A."/>
            <person name="Silva C.J."/>
            <person name="Stanger-Hall K.F."/>
            <person name="Hall D.W."/>
            <person name="Schmitz R.J."/>
            <person name="Nelson D.R."/>
            <person name="Lewis S.M."/>
            <person name="Shigenobu S."/>
            <person name="Bybee S.M."/>
            <person name="Larracuente A.M."/>
            <person name="Oba Y."/>
            <person name="Weng J.K."/>
        </authorList>
    </citation>
    <scope>NUCLEOTIDE SEQUENCE [LARGE SCALE GENOMIC DNA]</scope>
    <source>
        <strain evidence="5">1611_PpyrPB1</strain>
        <tissue evidence="5">Whole body</tissue>
    </source>
</reference>
<dbReference type="OrthoDB" id="8179031at2759"/>
<accession>A0A5N4ALN5</accession>
<keyword evidence="1 4" id="KW-0732">Signal</keyword>
<dbReference type="PANTHER" id="PTHR11008:SF39">
    <property type="entry name" value="CIRCADIAN CLOCK-CONTROLLED PROTEIN-LIKE PROTEIN"/>
    <property type="match status" value="1"/>
</dbReference>
<organism evidence="5 6">
    <name type="scientific">Photinus pyralis</name>
    <name type="common">Common eastern firefly</name>
    <name type="synonym">Lampyris pyralis</name>
    <dbReference type="NCBI Taxonomy" id="7054"/>
    <lineage>
        <taxon>Eukaryota</taxon>
        <taxon>Metazoa</taxon>
        <taxon>Ecdysozoa</taxon>
        <taxon>Arthropoda</taxon>
        <taxon>Hexapoda</taxon>
        <taxon>Insecta</taxon>
        <taxon>Pterygota</taxon>
        <taxon>Neoptera</taxon>
        <taxon>Endopterygota</taxon>
        <taxon>Coleoptera</taxon>
        <taxon>Polyphaga</taxon>
        <taxon>Elateriformia</taxon>
        <taxon>Elateroidea</taxon>
        <taxon>Lampyridae</taxon>
        <taxon>Lampyrinae</taxon>
        <taxon>Photinus</taxon>
    </lineage>
</organism>
<protein>
    <recommendedName>
        <fullName evidence="7">Circadian clock-controlled protein</fullName>
    </recommendedName>
</protein>
<dbReference type="Pfam" id="PF06585">
    <property type="entry name" value="JHBP"/>
    <property type="match status" value="1"/>
</dbReference>
<dbReference type="InterPro" id="IPR038606">
    <property type="entry name" value="To_sf"/>
</dbReference>
<dbReference type="GO" id="GO:0007623">
    <property type="term" value="P:circadian rhythm"/>
    <property type="evidence" value="ECO:0007669"/>
    <property type="project" value="UniProtKB-ARBA"/>
</dbReference>
<dbReference type="PANTHER" id="PTHR11008">
    <property type="entry name" value="PROTEIN TAKEOUT-LIKE PROTEIN"/>
    <property type="match status" value="1"/>
</dbReference>
<sequence>MKFYQVIVAISALFSVAAVLPDYIHVCKATDPELAKCINNSINHLRPRFKFGIGDLQVPPMEPLILSEIQLKRGPSAVALDCNITNLKVWGPSSFIVTDLKVNLTKNKFVFKTLIPDLYFKGDYSLFVNILLITIKERGPIEGNSTNYVADVVMRGRKVTVNGEEHLKFDKMKLRLSIGNSKLALGNLSATDPIIKEVTDSLITDNSDLFISEIKPTLEMSLAEKLTEIANRITLSFTYQELFA</sequence>
<comment type="similarity">
    <text evidence="3">Belongs to the TO family.</text>
</comment>
<evidence type="ECO:0000313" key="5">
    <source>
        <dbReference type="EMBL" id="KAB0798224.1"/>
    </source>
</evidence>
<gene>
    <name evidence="5" type="ORF">PPYR_09217</name>
</gene>
<evidence type="ECO:0000313" key="6">
    <source>
        <dbReference type="Proteomes" id="UP000327044"/>
    </source>
</evidence>
<dbReference type="FunFam" id="3.15.10.30:FF:000001">
    <property type="entry name" value="Takeout-like protein 1"/>
    <property type="match status" value="1"/>
</dbReference>
<dbReference type="AlphaFoldDB" id="A0A5N4ALN5"/>
<dbReference type="SMART" id="SM00700">
    <property type="entry name" value="JHBP"/>
    <property type="match status" value="1"/>
</dbReference>
<feature type="signal peptide" evidence="4">
    <location>
        <begin position="1"/>
        <end position="29"/>
    </location>
</feature>
<dbReference type="EMBL" id="VVIM01000006">
    <property type="protein sequence ID" value="KAB0798224.1"/>
    <property type="molecule type" value="Genomic_DNA"/>
</dbReference>
<keyword evidence="2" id="KW-0090">Biological rhythms</keyword>
<dbReference type="InterPro" id="IPR010562">
    <property type="entry name" value="Haemolymph_juvenile_hormone-bd"/>
</dbReference>
<proteinExistence type="inferred from homology"/>
<evidence type="ECO:0000256" key="1">
    <source>
        <dbReference type="ARBA" id="ARBA00022729"/>
    </source>
</evidence>
<evidence type="ECO:0008006" key="7">
    <source>
        <dbReference type="Google" id="ProtNLM"/>
    </source>
</evidence>